<comment type="function">
    <text evidence="4 6">Essential cell division protein that forms a contractile ring structure (Z ring) at the future cell division site. The regulation of the ring assembly controls the timing and the location of cell division. One of the functions of the FtsZ ring is to recruit other cell division proteins to the septum to produce a new cell wall between the dividing cells. Binds GTP and shows GTPase activity.</text>
</comment>
<dbReference type="InterPro" id="IPR024757">
    <property type="entry name" value="FtsZ_C"/>
</dbReference>
<dbReference type="GO" id="GO:0005737">
    <property type="term" value="C:cytoplasm"/>
    <property type="evidence" value="ECO:0007669"/>
    <property type="project" value="UniProtKB-SubCell"/>
</dbReference>
<keyword evidence="10" id="KW-1185">Reference proteome</keyword>
<dbReference type="GO" id="GO:0051258">
    <property type="term" value="P:protein polymerization"/>
    <property type="evidence" value="ECO:0007669"/>
    <property type="project" value="UniProtKB-UniRule"/>
</dbReference>
<feature type="binding site" evidence="4">
    <location>
        <position position="183"/>
    </location>
    <ligand>
        <name>GTP</name>
        <dbReference type="ChEBI" id="CHEBI:37565"/>
    </ligand>
</feature>
<dbReference type="AlphaFoldDB" id="A0A0S4M7W3"/>
<dbReference type="GO" id="GO:0000917">
    <property type="term" value="P:division septum assembly"/>
    <property type="evidence" value="ECO:0007669"/>
    <property type="project" value="UniProtKB-KW"/>
</dbReference>
<evidence type="ECO:0000256" key="4">
    <source>
        <dbReference type="HAMAP-Rule" id="MF_00909"/>
    </source>
</evidence>
<evidence type="ECO:0000259" key="7">
    <source>
        <dbReference type="SMART" id="SM00864"/>
    </source>
</evidence>
<dbReference type="InterPro" id="IPR036525">
    <property type="entry name" value="Tubulin/FtsZ_GTPase_sf"/>
</dbReference>
<dbReference type="SUPFAM" id="SSF52490">
    <property type="entry name" value="Tubulin nucleotide-binding domain-like"/>
    <property type="match status" value="1"/>
</dbReference>
<comment type="subunit">
    <text evidence="4">Homodimer. Polymerizes to form a dynamic ring structure in a strictly GTP-dependent manner. Interacts directly with several other division proteins.</text>
</comment>
<dbReference type="InterPro" id="IPR000158">
    <property type="entry name" value="Cell_div_FtsZ"/>
</dbReference>
<keyword evidence="4 6" id="KW-0132">Cell division</keyword>
<dbReference type="PANTHER" id="PTHR30314">
    <property type="entry name" value="CELL DIVISION PROTEIN FTSZ-RELATED"/>
    <property type="match status" value="1"/>
</dbReference>
<feature type="binding site" evidence="4">
    <location>
        <begin position="104"/>
        <end position="106"/>
    </location>
    <ligand>
        <name>GTP</name>
        <dbReference type="ChEBI" id="CHEBI:37565"/>
    </ligand>
</feature>
<keyword evidence="3 4" id="KW-0342">GTP-binding</keyword>
<evidence type="ECO:0000313" key="10">
    <source>
        <dbReference type="Proteomes" id="UP000198651"/>
    </source>
</evidence>
<dbReference type="Gene3D" id="3.40.50.1440">
    <property type="entry name" value="Tubulin/FtsZ, GTPase domain"/>
    <property type="match status" value="1"/>
</dbReference>
<evidence type="ECO:0000313" key="9">
    <source>
        <dbReference type="EMBL" id="CUT17476.1"/>
    </source>
</evidence>
<dbReference type="NCBIfam" id="TIGR00065">
    <property type="entry name" value="ftsZ"/>
    <property type="match status" value="1"/>
</dbReference>
<dbReference type="STRING" id="1561003.Ark11_0640"/>
<feature type="binding site" evidence="4">
    <location>
        <position position="139"/>
    </location>
    <ligand>
        <name>GTP</name>
        <dbReference type="ChEBI" id="CHEBI:37565"/>
    </ligand>
</feature>
<evidence type="ECO:0000256" key="3">
    <source>
        <dbReference type="ARBA" id="ARBA00023134"/>
    </source>
</evidence>
<feature type="binding site" evidence="4">
    <location>
        <position position="135"/>
    </location>
    <ligand>
        <name>GTP</name>
        <dbReference type="ChEBI" id="CHEBI:37565"/>
    </ligand>
</feature>
<dbReference type="EMBL" id="LN906597">
    <property type="protein sequence ID" value="CUT17476.1"/>
    <property type="molecule type" value="Genomic_DNA"/>
</dbReference>
<keyword evidence="4 6" id="KW-0717">Septation</keyword>
<dbReference type="GO" id="GO:0043093">
    <property type="term" value="P:FtsZ-dependent cytokinesis"/>
    <property type="evidence" value="ECO:0007669"/>
    <property type="project" value="UniProtKB-UniRule"/>
</dbReference>
<dbReference type="FunFam" id="3.40.50.1440:FF:000001">
    <property type="entry name" value="Cell division protein FtsZ"/>
    <property type="match status" value="1"/>
</dbReference>
<evidence type="ECO:0000256" key="1">
    <source>
        <dbReference type="ARBA" id="ARBA00009690"/>
    </source>
</evidence>
<evidence type="ECO:0000256" key="5">
    <source>
        <dbReference type="NCBIfam" id="TIGR00065"/>
    </source>
</evidence>
<keyword evidence="4" id="KW-0963">Cytoplasm</keyword>
<dbReference type="InterPro" id="IPR020805">
    <property type="entry name" value="Cell_div_FtsZ_CS"/>
</dbReference>
<dbReference type="InterPro" id="IPR037103">
    <property type="entry name" value="Tubulin/FtsZ-like_C"/>
</dbReference>
<dbReference type="GO" id="GO:0032153">
    <property type="term" value="C:cell division site"/>
    <property type="evidence" value="ECO:0007669"/>
    <property type="project" value="UniProtKB-UniRule"/>
</dbReference>
<comment type="similarity">
    <text evidence="1 4 6">Belongs to the FtsZ family.</text>
</comment>
<dbReference type="PANTHER" id="PTHR30314:SF3">
    <property type="entry name" value="MITOCHONDRIAL DIVISION PROTEIN FSZA"/>
    <property type="match status" value="1"/>
</dbReference>
<keyword evidence="4 6" id="KW-0131">Cell cycle</keyword>
<name>A0A0S4M7W3_9BURK</name>
<feature type="binding site" evidence="4">
    <location>
        <begin position="20"/>
        <end position="24"/>
    </location>
    <ligand>
        <name>GTP</name>
        <dbReference type="ChEBI" id="CHEBI:37565"/>
    </ligand>
</feature>
<evidence type="ECO:0000256" key="2">
    <source>
        <dbReference type="ARBA" id="ARBA00022741"/>
    </source>
</evidence>
<dbReference type="PRINTS" id="PR00423">
    <property type="entry name" value="CELLDVISFTSZ"/>
</dbReference>
<dbReference type="CDD" id="cd02201">
    <property type="entry name" value="FtsZ_type1"/>
    <property type="match status" value="1"/>
</dbReference>
<proteinExistence type="inferred from homology"/>
<dbReference type="PROSITE" id="PS01135">
    <property type="entry name" value="FTSZ_2"/>
    <property type="match status" value="1"/>
</dbReference>
<dbReference type="GO" id="GO:0003924">
    <property type="term" value="F:GTPase activity"/>
    <property type="evidence" value="ECO:0007669"/>
    <property type="project" value="UniProtKB-UniRule"/>
</dbReference>
<dbReference type="Proteomes" id="UP000198651">
    <property type="component" value="Chromosome I"/>
</dbReference>
<protein>
    <recommendedName>
        <fullName evidence="4 5">Cell division protein FtsZ</fullName>
    </recommendedName>
</protein>
<dbReference type="InterPro" id="IPR008280">
    <property type="entry name" value="Tub_FtsZ_C"/>
</dbReference>
<dbReference type="PATRIC" id="fig|1561003.3.peg.644"/>
<feature type="domain" description="Tubulin/FtsZ 2-layer sandwich" evidence="8">
    <location>
        <begin position="203"/>
        <end position="322"/>
    </location>
</feature>
<organism evidence="9 10">
    <name type="scientific">Candidatus Ichthyocystis hellenicum</name>
    <dbReference type="NCBI Taxonomy" id="1561003"/>
    <lineage>
        <taxon>Bacteria</taxon>
        <taxon>Pseudomonadati</taxon>
        <taxon>Pseudomonadota</taxon>
        <taxon>Betaproteobacteria</taxon>
        <taxon>Burkholderiales</taxon>
        <taxon>Candidatus Ichthyocystis</taxon>
    </lineage>
</organism>
<dbReference type="SMART" id="SM00865">
    <property type="entry name" value="Tubulin_C"/>
    <property type="match status" value="1"/>
</dbReference>
<dbReference type="InterPro" id="IPR003008">
    <property type="entry name" value="Tubulin_FtsZ_GTPase"/>
</dbReference>
<comment type="subcellular location">
    <subcellularLocation>
        <location evidence="4">Cytoplasm</location>
    </subcellularLocation>
    <text evidence="4">Assembles at midcell at the inner surface of the cytoplasmic membrane.</text>
</comment>
<dbReference type="HAMAP" id="MF_00909">
    <property type="entry name" value="FtsZ"/>
    <property type="match status" value="1"/>
</dbReference>
<dbReference type="GO" id="GO:0005525">
    <property type="term" value="F:GTP binding"/>
    <property type="evidence" value="ECO:0007669"/>
    <property type="project" value="UniProtKB-UniRule"/>
</dbReference>
<keyword evidence="2 4" id="KW-0547">Nucleotide-binding</keyword>
<accession>A0A0S4M7W3</accession>
<feature type="domain" description="Tubulin/FtsZ GTPase" evidence="7">
    <location>
        <begin position="12"/>
        <end position="201"/>
    </location>
</feature>
<dbReference type="RefSeq" id="WP_092342901.1">
    <property type="nucleotide sequence ID" value="NZ_FLSL01000085.1"/>
</dbReference>
<dbReference type="Pfam" id="PF12327">
    <property type="entry name" value="FtsZ_C"/>
    <property type="match status" value="1"/>
</dbReference>
<dbReference type="SUPFAM" id="SSF55307">
    <property type="entry name" value="Tubulin C-terminal domain-like"/>
    <property type="match status" value="1"/>
</dbReference>
<dbReference type="InterPro" id="IPR045061">
    <property type="entry name" value="FtsZ/CetZ"/>
</dbReference>
<dbReference type="InterPro" id="IPR018316">
    <property type="entry name" value="Tubulin/FtsZ_2-layer-sand-dom"/>
</dbReference>
<evidence type="ECO:0000256" key="6">
    <source>
        <dbReference type="RuleBase" id="RU000631"/>
    </source>
</evidence>
<dbReference type="OrthoDB" id="9813375at2"/>
<dbReference type="Pfam" id="PF00091">
    <property type="entry name" value="Tubulin"/>
    <property type="match status" value="1"/>
</dbReference>
<evidence type="ECO:0000259" key="8">
    <source>
        <dbReference type="SMART" id="SM00865"/>
    </source>
</evidence>
<dbReference type="Gene3D" id="3.30.1330.20">
    <property type="entry name" value="Tubulin/FtsZ, C-terminal domain"/>
    <property type="match status" value="1"/>
</dbReference>
<sequence length="388" mass="40878">MVYLEEKRENTIIRVIGVGGAGGNAVSHMINQGIQGVDFICANTDAQVLARTGASVLIQLGETGLGAGANPTVGREAALSDRERIADAIRGAHMVFVTAGMGGGTGTGAAPVIAEVAREMGILTVGVVTKPFEFEGMKRMRVASQGIEELSSSVDSMIVVLNERLQEVLGEDITQKEAFRAADTILCNAVAGIAEIINSPGMINVDFQDVCTVMSENGRAMMGSSVASGPDRARVAAERAISCPLLEGINLSGARGLLVNITSSELSLKLREPKEVMNIIRSYAAEDATIIYGAVYDSEIGDDLRVTVVATGLSEVAPTVDPNLADRRQVVSLSSSSGQIDYDNFDAPAVIRRREQRVTSSGSIHDRSGRGGGVEVLDIPSFLRRSVE</sequence>
<reference evidence="10" key="1">
    <citation type="submission" date="2015-11" db="EMBL/GenBank/DDBJ databases">
        <authorList>
            <person name="Seth-Smith H.M.B."/>
        </authorList>
    </citation>
    <scope>NUCLEOTIDE SEQUENCE [LARGE SCALE GENOMIC DNA]</scope>
    <source>
        <strain evidence="10">2013Ark11</strain>
    </source>
</reference>
<gene>
    <name evidence="4 9" type="primary">ftsZ</name>
    <name evidence="9" type="ORF">Ark11_0640</name>
</gene>
<dbReference type="SMART" id="SM00864">
    <property type="entry name" value="Tubulin"/>
    <property type="match status" value="1"/>
</dbReference>